<dbReference type="PANTHER" id="PTHR46211:SF13">
    <property type="entry name" value="GLYCEROPHOSPHODIESTER PHOSPHODIESTERASE 1-RELATED"/>
    <property type="match status" value="1"/>
</dbReference>
<dbReference type="Gene3D" id="3.20.20.190">
    <property type="entry name" value="Phosphatidylinositol (PI) phosphodiesterase"/>
    <property type="match status" value="1"/>
</dbReference>
<accession>A0ABT1PZU4</accession>
<dbReference type="InterPro" id="IPR017946">
    <property type="entry name" value="PLC-like_Pdiesterase_TIM-brl"/>
</dbReference>
<dbReference type="Proteomes" id="UP001057702">
    <property type="component" value="Unassembled WGS sequence"/>
</dbReference>
<gene>
    <name evidence="2" type="ORF">NGB36_21795</name>
</gene>
<evidence type="ECO:0000313" key="2">
    <source>
        <dbReference type="EMBL" id="MCQ4083166.1"/>
    </source>
</evidence>
<sequence>MTYAYADGHADGIPARTTIEVVAHRGASEDAPEHTLAAYRKAIEDGADALECDVRLTADGHLVCVHDRRINRTSNGRGAVSALELRELAALDFGSWKGTDGWDEADPYESPDWEADPSERSAVLTLERLLELVNGAGRRIDLAIETKHPTRWAGQVEERLLELLGRFGLRDPRNAPKTRSRVRVMSFSARSLRRIQTGAPELPTVYLMSYLLPRYRDGRLPASARIAGPGIRVLRANPGYVARVHRAGHRVHVWTVDEPEDVELCARLGVDAIITNRPKQVLAQLGRQVRELP</sequence>
<dbReference type="InterPro" id="IPR030395">
    <property type="entry name" value="GP_PDE_dom"/>
</dbReference>
<dbReference type="Pfam" id="PF03009">
    <property type="entry name" value="GDPD"/>
    <property type="match status" value="1"/>
</dbReference>
<evidence type="ECO:0000313" key="3">
    <source>
        <dbReference type="Proteomes" id="UP001057702"/>
    </source>
</evidence>
<reference evidence="2" key="1">
    <citation type="submission" date="2022-06" db="EMBL/GenBank/DDBJ databases">
        <title>Draft genome sequence of Streptomyces sp. RB6PN25 isolated from peat swamp forest in Thailand.</title>
        <authorList>
            <person name="Duangmal K."/>
            <person name="Klaysubun C."/>
        </authorList>
    </citation>
    <scope>NUCLEOTIDE SEQUENCE</scope>
    <source>
        <strain evidence="2">RB6PN25</strain>
    </source>
</reference>
<organism evidence="2 3">
    <name type="scientific">Streptomyces humicola</name>
    <dbReference type="NCBI Taxonomy" id="2953240"/>
    <lineage>
        <taxon>Bacteria</taxon>
        <taxon>Bacillati</taxon>
        <taxon>Actinomycetota</taxon>
        <taxon>Actinomycetes</taxon>
        <taxon>Kitasatosporales</taxon>
        <taxon>Streptomycetaceae</taxon>
        <taxon>Streptomyces</taxon>
    </lineage>
</organism>
<feature type="domain" description="GP-PDE" evidence="1">
    <location>
        <begin position="19"/>
        <end position="285"/>
    </location>
</feature>
<dbReference type="PROSITE" id="PS51704">
    <property type="entry name" value="GP_PDE"/>
    <property type="match status" value="1"/>
</dbReference>
<dbReference type="CDD" id="cd08582">
    <property type="entry name" value="GDPD_like_2"/>
    <property type="match status" value="1"/>
</dbReference>
<comment type="caution">
    <text evidence="2">The sequence shown here is derived from an EMBL/GenBank/DDBJ whole genome shotgun (WGS) entry which is preliminary data.</text>
</comment>
<dbReference type="PANTHER" id="PTHR46211">
    <property type="entry name" value="GLYCEROPHOSPHORYL DIESTER PHOSPHODIESTERASE"/>
    <property type="match status" value="1"/>
</dbReference>
<dbReference type="EMBL" id="JANFNG010000019">
    <property type="protein sequence ID" value="MCQ4083166.1"/>
    <property type="molecule type" value="Genomic_DNA"/>
</dbReference>
<protein>
    <submittedName>
        <fullName evidence="2">Glycerophosphodiester phosphodiesterase</fullName>
    </submittedName>
</protein>
<keyword evidence="3" id="KW-1185">Reference proteome</keyword>
<evidence type="ECO:0000259" key="1">
    <source>
        <dbReference type="PROSITE" id="PS51704"/>
    </source>
</evidence>
<dbReference type="SUPFAM" id="SSF51695">
    <property type="entry name" value="PLC-like phosphodiesterases"/>
    <property type="match status" value="1"/>
</dbReference>
<name>A0ABT1PZU4_9ACTN</name>
<dbReference type="RefSeq" id="WP_255922093.1">
    <property type="nucleotide sequence ID" value="NZ_JANFNG010000019.1"/>
</dbReference>
<proteinExistence type="predicted"/>